<dbReference type="AlphaFoldDB" id="A0A483CKI3"/>
<proteinExistence type="inferred from homology"/>
<dbReference type="GO" id="GO:0034038">
    <property type="term" value="F:deoxyhypusine synthase activity"/>
    <property type="evidence" value="ECO:0007669"/>
    <property type="project" value="TreeGrafter"/>
</dbReference>
<organism evidence="3 4">
    <name type="scientific">Methanofollis fontis</name>
    <dbReference type="NCBI Taxonomy" id="2052832"/>
    <lineage>
        <taxon>Archaea</taxon>
        <taxon>Methanobacteriati</taxon>
        <taxon>Methanobacteriota</taxon>
        <taxon>Stenosarchaea group</taxon>
        <taxon>Methanomicrobia</taxon>
        <taxon>Methanomicrobiales</taxon>
        <taxon>Methanomicrobiaceae</taxon>
        <taxon>Methanofollis</taxon>
    </lineage>
</organism>
<dbReference type="GO" id="GO:0005737">
    <property type="term" value="C:cytoplasm"/>
    <property type="evidence" value="ECO:0007669"/>
    <property type="project" value="TreeGrafter"/>
</dbReference>
<dbReference type="SUPFAM" id="SSF52467">
    <property type="entry name" value="DHS-like NAD/FAD-binding domain"/>
    <property type="match status" value="1"/>
</dbReference>
<dbReference type="Proteomes" id="UP000292580">
    <property type="component" value="Unassembled WGS sequence"/>
</dbReference>
<dbReference type="Pfam" id="PF01916">
    <property type="entry name" value="DS"/>
    <property type="match status" value="1"/>
</dbReference>
<protein>
    <submittedName>
        <fullName evidence="3">Deoxyhypusine synthase</fullName>
    </submittedName>
</protein>
<dbReference type="RefSeq" id="WP_130647628.1">
    <property type="nucleotide sequence ID" value="NZ_PGCL01000007.1"/>
</dbReference>
<dbReference type="InterPro" id="IPR002773">
    <property type="entry name" value="Deoxyhypusine_synthase"/>
</dbReference>
<dbReference type="NCBIfam" id="NF002006">
    <property type="entry name" value="PRK00805.1"/>
    <property type="match status" value="1"/>
</dbReference>
<gene>
    <name evidence="3" type="ORF">CUJ86_11020</name>
</gene>
<comment type="similarity">
    <text evidence="1">Belongs to the deoxyhypusine synthase family.</text>
</comment>
<evidence type="ECO:0000313" key="4">
    <source>
        <dbReference type="Proteomes" id="UP000292580"/>
    </source>
</evidence>
<dbReference type="InterPro" id="IPR036982">
    <property type="entry name" value="Deoxyhypusine_synthase_sf"/>
</dbReference>
<name>A0A483CKI3_9EURY</name>
<keyword evidence="2" id="KW-0808">Transferase</keyword>
<dbReference type="PANTHER" id="PTHR11703:SF2">
    <property type="entry name" value="DEOXYHYPUSINE SYNTHASE-LIKE PROTEIN"/>
    <property type="match status" value="1"/>
</dbReference>
<sequence>MQMKPRRSVSPTNDVSSLLAEMSTSGFQGKKLGESVAIWEEMIRDPECTIILGLSGAMVPAGMQECLIELVRRRYVDVIVSTGANIFHDIAEHLGIRHFLGHHVADDAALYREGIDRIYDVFAYEEQFRSVDWQVADFAAEIAPFNASSARFVERLAGLITCLAPEGRSITAAAAEAGVPIFVPALCDSSIGIALTVARRRGVDIGIDQIADADELTAIVEASGRTGVVYVGGGVPKNFIQQTQVIASMHNLELGGHAYAIQYTTDAPHWGGLSGCTFEEAISWGKESPETRQVQCFCDATIALPIVTSALVGRSPVRNRG</sequence>
<dbReference type="Gene3D" id="3.40.910.10">
    <property type="entry name" value="Deoxyhypusine synthase"/>
    <property type="match status" value="1"/>
</dbReference>
<evidence type="ECO:0000256" key="1">
    <source>
        <dbReference type="ARBA" id="ARBA00009892"/>
    </source>
</evidence>
<evidence type="ECO:0000256" key="2">
    <source>
        <dbReference type="ARBA" id="ARBA00022679"/>
    </source>
</evidence>
<dbReference type="EMBL" id="PGCL01000007">
    <property type="protein sequence ID" value="TAJ43389.1"/>
    <property type="molecule type" value="Genomic_DNA"/>
</dbReference>
<comment type="caution">
    <text evidence="3">The sequence shown here is derived from an EMBL/GenBank/DDBJ whole genome shotgun (WGS) entry which is preliminary data.</text>
</comment>
<dbReference type="InterPro" id="IPR029035">
    <property type="entry name" value="DHS-like_NAD/FAD-binding_dom"/>
</dbReference>
<evidence type="ECO:0000313" key="3">
    <source>
        <dbReference type="EMBL" id="TAJ43389.1"/>
    </source>
</evidence>
<dbReference type="PANTHER" id="PTHR11703">
    <property type="entry name" value="DEOXYHYPUSINE SYNTHASE"/>
    <property type="match status" value="1"/>
</dbReference>
<keyword evidence="4" id="KW-1185">Reference proteome</keyword>
<accession>A0A483CKI3</accession>
<reference evidence="3 4" key="1">
    <citation type="submission" date="2017-11" db="EMBL/GenBank/DDBJ databases">
        <title>Isolation and Characterization of Methanofollis Species from Methane Seep Offshore SW Taiwan.</title>
        <authorList>
            <person name="Teng N.-H."/>
            <person name="Lai M.-C."/>
            <person name="Chen S.-C."/>
        </authorList>
    </citation>
    <scope>NUCLEOTIDE SEQUENCE [LARGE SCALE GENOMIC DNA]</scope>
    <source>
        <strain evidence="3 4">FWC-SCC2</strain>
    </source>
</reference>